<organism evidence="1 2">
    <name type="scientific">Hamadaea flava</name>
    <dbReference type="NCBI Taxonomy" id="1742688"/>
    <lineage>
        <taxon>Bacteria</taxon>
        <taxon>Bacillati</taxon>
        <taxon>Actinomycetota</taxon>
        <taxon>Actinomycetes</taxon>
        <taxon>Micromonosporales</taxon>
        <taxon>Micromonosporaceae</taxon>
        <taxon>Hamadaea</taxon>
    </lineage>
</organism>
<protein>
    <submittedName>
        <fullName evidence="1">Uncharacterized protein</fullName>
    </submittedName>
</protein>
<accession>A0ABV8LZS2</accession>
<keyword evidence="2" id="KW-1185">Reference proteome</keyword>
<proteinExistence type="predicted"/>
<evidence type="ECO:0000313" key="1">
    <source>
        <dbReference type="EMBL" id="MFC4135848.1"/>
    </source>
</evidence>
<dbReference type="EMBL" id="JBHSAY010000027">
    <property type="protein sequence ID" value="MFC4135848.1"/>
    <property type="molecule type" value="Genomic_DNA"/>
</dbReference>
<dbReference type="Proteomes" id="UP001595816">
    <property type="component" value="Unassembled WGS sequence"/>
</dbReference>
<reference evidence="2" key="1">
    <citation type="journal article" date="2019" name="Int. J. Syst. Evol. Microbiol.">
        <title>The Global Catalogue of Microorganisms (GCM) 10K type strain sequencing project: providing services to taxonomists for standard genome sequencing and annotation.</title>
        <authorList>
            <consortium name="The Broad Institute Genomics Platform"/>
            <consortium name="The Broad Institute Genome Sequencing Center for Infectious Disease"/>
            <person name="Wu L."/>
            <person name="Ma J."/>
        </authorList>
    </citation>
    <scope>NUCLEOTIDE SEQUENCE [LARGE SCALE GENOMIC DNA]</scope>
    <source>
        <strain evidence="2">CGMCC 4.7289</strain>
    </source>
</reference>
<sequence>MNLIFHSPTRTEARGCFYSYGDHFTIGDYRADGYRAVVEWETDYGRTGECHDSNGADNGDVDCNENLAETGSVRIRTVIRDGSDGWNRYQTDWSPWMKIS</sequence>
<gene>
    <name evidence="1" type="ORF">ACFOZ4_35010</name>
</gene>
<comment type="caution">
    <text evidence="1">The sequence shown here is derived from an EMBL/GenBank/DDBJ whole genome shotgun (WGS) entry which is preliminary data.</text>
</comment>
<dbReference type="RefSeq" id="WP_253754174.1">
    <property type="nucleotide sequence ID" value="NZ_JAMZDZ010000001.1"/>
</dbReference>
<evidence type="ECO:0000313" key="2">
    <source>
        <dbReference type="Proteomes" id="UP001595816"/>
    </source>
</evidence>
<name>A0ABV8LZS2_9ACTN</name>